<accession>A0AAU8J1C1</accession>
<gene>
    <name evidence="1" type="ORF">ABII15_32120</name>
</gene>
<dbReference type="EMBL" id="CP159534">
    <property type="protein sequence ID" value="XCJ74336.1"/>
    <property type="molecule type" value="Genomic_DNA"/>
</dbReference>
<sequence length="87" mass="9896">MLLTTPVPQLLADLDVELVETRITDREFFGYVLSEGGRLILALPASRDERERDTITRHLLGKAFRVPMPPLPDPYRLTLLEPELLPS</sequence>
<name>A0AAU8J1C1_9ACTN</name>
<reference evidence="1" key="1">
    <citation type="submission" date="2024-06" db="EMBL/GenBank/DDBJ databases">
        <title>Streptomyces sp. strain HUAS MG91 genome sequences.</title>
        <authorList>
            <person name="Mo P."/>
        </authorList>
    </citation>
    <scope>NUCLEOTIDE SEQUENCE</scope>
    <source>
        <strain evidence="1">HUAS MG91</strain>
    </source>
</reference>
<organism evidence="1">
    <name type="scientific">Streptomyces tabacisoli</name>
    <dbReference type="NCBI Taxonomy" id="3156398"/>
    <lineage>
        <taxon>Bacteria</taxon>
        <taxon>Bacillati</taxon>
        <taxon>Actinomycetota</taxon>
        <taxon>Actinomycetes</taxon>
        <taxon>Kitasatosporales</taxon>
        <taxon>Streptomycetaceae</taxon>
        <taxon>Streptomyces</taxon>
    </lineage>
</organism>
<dbReference type="RefSeq" id="WP_353945780.1">
    <property type="nucleotide sequence ID" value="NZ_CP159534.1"/>
</dbReference>
<dbReference type="KEGG" id="stac:ABII15_32120"/>
<evidence type="ECO:0000313" key="1">
    <source>
        <dbReference type="EMBL" id="XCJ74336.1"/>
    </source>
</evidence>
<proteinExistence type="predicted"/>
<protein>
    <submittedName>
        <fullName evidence="1">Uncharacterized protein</fullName>
    </submittedName>
</protein>
<dbReference type="AlphaFoldDB" id="A0AAU8J1C1"/>